<organism evidence="1 2">
    <name type="scientific">Candolleomyces aberdarensis</name>
    <dbReference type="NCBI Taxonomy" id="2316362"/>
    <lineage>
        <taxon>Eukaryota</taxon>
        <taxon>Fungi</taxon>
        <taxon>Dikarya</taxon>
        <taxon>Basidiomycota</taxon>
        <taxon>Agaricomycotina</taxon>
        <taxon>Agaricomycetes</taxon>
        <taxon>Agaricomycetidae</taxon>
        <taxon>Agaricales</taxon>
        <taxon>Agaricineae</taxon>
        <taxon>Psathyrellaceae</taxon>
        <taxon>Candolleomyces</taxon>
    </lineage>
</organism>
<sequence>MPALSPSSPKYRPIPSVAFISIPLPLQKRPFLQDAAPNIQEFDLRCWFLQDNDAFHHLLKRLSSVQTLCHRRLRLSGCIDL</sequence>
<protein>
    <submittedName>
        <fullName evidence="1">Uncharacterized protein</fullName>
    </submittedName>
</protein>
<gene>
    <name evidence="1" type="ORF">EST38_g10364</name>
</gene>
<comment type="caution">
    <text evidence="1">The sequence shown here is derived from an EMBL/GenBank/DDBJ whole genome shotgun (WGS) entry which is preliminary data.</text>
</comment>
<dbReference type="AlphaFoldDB" id="A0A4Q2D7K0"/>
<dbReference type="EMBL" id="SDEE01000547">
    <property type="protein sequence ID" value="RXW15490.1"/>
    <property type="molecule type" value="Genomic_DNA"/>
</dbReference>
<dbReference type="Proteomes" id="UP000290288">
    <property type="component" value="Unassembled WGS sequence"/>
</dbReference>
<evidence type="ECO:0000313" key="1">
    <source>
        <dbReference type="EMBL" id="RXW15490.1"/>
    </source>
</evidence>
<evidence type="ECO:0000313" key="2">
    <source>
        <dbReference type="Proteomes" id="UP000290288"/>
    </source>
</evidence>
<keyword evidence="2" id="KW-1185">Reference proteome</keyword>
<name>A0A4Q2D7K0_9AGAR</name>
<accession>A0A4Q2D7K0</accession>
<reference evidence="1 2" key="1">
    <citation type="submission" date="2019-01" db="EMBL/GenBank/DDBJ databases">
        <title>Draft genome sequence of Psathyrella aberdarensis IHI B618.</title>
        <authorList>
            <person name="Buettner E."/>
            <person name="Kellner H."/>
        </authorList>
    </citation>
    <scope>NUCLEOTIDE SEQUENCE [LARGE SCALE GENOMIC DNA]</scope>
    <source>
        <strain evidence="1 2">IHI B618</strain>
    </source>
</reference>
<proteinExistence type="predicted"/>